<sequence length="157" mass="17903">MPDETSDVLYDVAIVGCGAAGVQAALYAINMNLSYVVLERSHHCGSFFDKYPRRGDLISFNKPNTPPPLDTWNDAQRLDYKLKFDWHSMLNTNNDTDRFPTYTNKFYPRAEVFTKYIDDVVERNGLNAVFNASVECVSDVRDGRWGDYRGIKVSDEA</sequence>
<organism evidence="1 2">
    <name type="scientific">Triparma laevis f. longispina</name>
    <dbReference type="NCBI Taxonomy" id="1714387"/>
    <lineage>
        <taxon>Eukaryota</taxon>
        <taxon>Sar</taxon>
        <taxon>Stramenopiles</taxon>
        <taxon>Ochrophyta</taxon>
        <taxon>Bolidophyceae</taxon>
        <taxon>Parmales</taxon>
        <taxon>Triparmaceae</taxon>
        <taxon>Triparma</taxon>
    </lineage>
</organism>
<accession>A0A9W6ZEP2</accession>
<dbReference type="InterPro" id="IPR036188">
    <property type="entry name" value="FAD/NAD-bd_sf"/>
</dbReference>
<proteinExistence type="predicted"/>
<dbReference type="Gene3D" id="3.50.50.60">
    <property type="entry name" value="FAD/NAD(P)-binding domain"/>
    <property type="match status" value="1"/>
</dbReference>
<protein>
    <recommendedName>
        <fullName evidence="3">FAD/NAD(P)-binding domain-containing protein</fullName>
    </recommendedName>
</protein>
<keyword evidence="2" id="KW-1185">Reference proteome</keyword>
<gene>
    <name evidence="1" type="ORF">TrLO_g5686</name>
</gene>
<dbReference type="AlphaFoldDB" id="A0A9W6ZEP2"/>
<dbReference type="OrthoDB" id="66881at2759"/>
<evidence type="ECO:0008006" key="3">
    <source>
        <dbReference type="Google" id="ProtNLM"/>
    </source>
</evidence>
<evidence type="ECO:0000313" key="2">
    <source>
        <dbReference type="Proteomes" id="UP001165122"/>
    </source>
</evidence>
<name>A0A9W6ZEP2_9STRA</name>
<dbReference type="SUPFAM" id="SSF51905">
    <property type="entry name" value="FAD/NAD(P)-binding domain"/>
    <property type="match status" value="1"/>
</dbReference>
<dbReference type="Proteomes" id="UP001165122">
    <property type="component" value="Unassembled WGS sequence"/>
</dbReference>
<dbReference type="Pfam" id="PF13738">
    <property type="entry name" value="Pyr_redox_3"/>
    <property type="match status" value="1"/>
</dbReference>
<evidence type="ECO:0000313" key="1">
    <source>
        <dbReference type="EMBL" id="GMH50801.1"/>
    </source>
</evidence>
<dbReference type="EMBL" id="BRXW01000398">
    <property type="protein sequence ID" value="GMH50801.1"/>
    <property type="molecule type" value="Genomic_DNA"/>
</dbReference>
<reference evidence="2" key="1">
    <citation type="journal article" date="2023" name="Commun. Biol.">
        <title>Genome analysis of Parmales, the sister group of diatoms, reveals the evolutionary specialization of diatoms from phago-mixotrophs to photoautotrophs.</title>
        <authorList>
            <person name="Ban H."/>
            <person name="Sato S."/>
            <person name="Yoshikawa S."/>
            <person name="Yamada K."/>
            <person name="Nakamura Y."/>
            <person name="Ichinomiya M."/>
            <person name="Sato N."/>
            <person name="Blanc-Mathieu R."/>
            <person name="Endo H."/>
            <person name="Kuwata A."/>
            <person name="Ogata H."/>
        </authorList>
    </citation>
    <scope>NUCLEOTIDE SEQUENCE [LARGE SCALE GENOMIC DNA]</scope>
    <source>
        <strain evidence="2">NIES 3700</strain>
    </source>
</reference>
<comment type="caution">
    <text evidence="1">The sequence shown here is derived from an EMBL/GenBank/DDBJ whole genome shotgun (WGS) entry which is preliminary data.</text>
</comment>